<evidence type="ECO:0000256" key="1">
    <source>
        <dbReference type="SAM" id="MobiDB-lite"/>
    </source>
</evidence>
<comment type="caution">
    <text evidence="3">The sequence shown here is derived from an EMBL/GenBank/DDBJ whole genome shotgun (WGS) entry which is preliminary data.</text>
</comment>
<reference evidence="3 4" key="1">
    <citation type="journal article" date="2014" name="Genome Biol. Evol.">
        <title>The secreted proteins of Achlya hypogyna and Thraustotheca clavata identify the ancestral oomycete secretome and reveal gene acquisitions by horizontal gene transfer.</title>
        <authorList>
            <person name="Misner I."/>
            <person name="Blouin N."/>
            <person name="Leonard G."/>
            <person name="Richards T.A."/>
            <person name="Lane C.E."/>
        </authorList>
    </citation>
    <scope>NUCLEOTIDE SEQUENCE [LARGE SCALE GENOMIC DNA]</scope>
    <source>
        <strain evidence="3 4">ATCC 48635</strain>
    </source>
</reference>
<organism evidence="3 4">
    <name type="scientific">Achlya hypogyna</name>
    <name type="common">Oomycete</name>
    <name type="synonym">Protoachlya hypogyna</name>
    <dbReference type="NCBI Taxonomy" id="1202772"/>
    <lineage>
        <taxon>Eukaryota</taxon>
        <taxon>Sar</taxon>
        <taxon>Stramenopiles</taxon>
        <taxon>Oomycota</taxon>
        <taxon>Saprolegniomycetes</taxon>
        <taxon>Saprolegniales</taxon>
        <taxon>Achlyaceae</taxon>
        <taxon>Achlya</taxon>
    </lineage>
</organism>
<dbReference type="CDD" id="cd00167">
    <property type="entry name" value="SANT"/>
    <property type="match status" value="1"/>
</dbReference>
<keyword evidence="4" id="KW-1185">Reference proteome</keyword>
<gene>
    <name evidence="3" type="ORF">ACHHYP_08944</name>
</gene>
<evidence type="ECO:0000313" key="3">
    <source>
        <dbReference type="EMBL" id="OQR98259.1"/>
    </source>
</evidence>
<accession>A0A1V9ZJT8</accession>
<dbReference type="Pfam" id="PF00249">
    <property type="entry name" value="Myb_DNA-binding"/>
    <property type="match status" value="1"/>
</dbReference>
<proteinExistence type="predicted"/>
<dbReference type="AlphaFoldDB" id="A0A1V9ZJT8"/>
<feature type="domain" description="Myb-like" evidence="2">
    <location>
        <begin position="379"/>
        <end position="426"/>
    </location>
</feature>
<protein>
    <recommendedName>
        <fullName evidence="2">Myb-like domain-containing protein</fullName>
    </recommendedName>
</protein>
<dbReference type="Proteomes" id="UP000243579">
    <property type="component" value="Unassembled WGS sequence"/>
</dbReference>
<name>A0A1V9ZJT8_ACHHY</name>
<feature type="compositionally biased region" description="Acidic residues" evidence="1">
    <location>
        <begin position="324"/>
        <end position="355"/>
    </location>
</feature>
<evidence type="ECO:0000313" key="4">
    <source>
        <dbReference type="Proteomes" id="UP000243579"/>
    </source>
</evidence>
<dbReference type="InterPro" id="IPR001005">
    <property type="entry name" value="SANT/Myb"/>
</dbReference>
<feature type="region of interest" description="Disordered" evidence="1">
    <location>
        <begin position="251"/>
        <end position="380"/>
    </location>
</feature>
<dbReference type="EMBL" id="JNBR01000088">
    <property type="protein sequence ID" value="OQR98259.1"/>
    <property type="molecule type" value="Genomic_DNA"/>
</dbReference>
<sequence>MSRLASFQPYTGQLATAGAGFASWKIAFLEAADLLRLRRYYLERGYEDAHLEEYISPAKLHHIASQADVAEPEIPRGLPLPIYEEAMAQRERAVSNREMSLVRVECAAIAPRLVRYAKQYLISAMTPDLQEALCDIETPFDLWQALVARCSPVNCSAIPLAVLNHAASVNFVAGDEPAALLLLEDRVEQYFNTVAPKLGGDFAALEAYREVVANRLKVAFLARAMPDAFVDGPRETMPTFNDVKKQILLQARSGKRSGRREAGATRGLDALQRPVEAAEKASLSQDASPRLLRKRRRTSTSAGASSDSPAKPKLTAPQIVVIDDTSEDDDDEDDDDDNDGDDDDDVDEDTTEDSSADDRPKKRRMSEHRDASTPVNGSRWTPEELTNLLRLAEKHKNKWSAVLSEGHRRKLLAPTRTIKGITSKYYFASKGQVTRVEADNQETRAEAKFLRDAIQIYGTDSHALWEAGRKKGLFLRKSVAEVEFTLFRWSHKSVAQSMGLDGQLRSKA</sequence>
<evidence type="ECO:0000259" key="2">
    <source>
        <dbReference type="Pfam" id="PF00249"/>
    </source>
</evidence>